<evidence type="ECO:0000313" key="2">
    <source>
        <dbReference type="EMBL" id="KAK3101867.1"/>
    </source>
</evidence>
<dbReference type="CDD" id="cd00637">
    <property type="entry name" value="7tm_classA_rhodopsin-like"/>
    <property type="match status" value="1"/>
</dbReference>
<accession>A0AA89CA30</accession>
<evidence type="ECO:0000256" key="1">
    <source>
        <dbReference type="SAM" id="Phobius"/>
    </source>
</evidence>
<comment type="caution">
    <text evidence="2">The sequence shown here is derived from an EMBL/GenBank/DDBJ whole genome shotgun (WGS) entry which is preliminary data.</text>
</comment>
<feature type="transmembrane region" description="Helical" evidence="1">
    <location>
        <begin position="140"/>
        <end position="163"/>
    </location>
</feature>
<gene>
    <name evidence="2" type="ORF">FSP39_006897</name>
</gene>
<keyword evidence="1" id="KW-1133">Transmembrane helix</keyword>
<feature type="non-terminal residue" evidence="2">
    <location>
        <position position="1"/>
    </location>
</feature>
<dbReference type="SUPFAM" id="SSF81321">
    <property type="entry name" value="Family A G protein-coupled receptor-like"/>
    <property type="match status" value="1"/>
</dbReference>
<organism evidence="2 3">
    <name type="scientific">Pinctada imbricata</name>
    <name type="common">Atlantic pearl-oyster</name>
    <name type="synonym">Pinctada martensii</name>
    <dbReference type="NCBI Taxonomy" id="66713"/>
    <lineage>
        <taxon>Eukaryota</taxon>
        <taxon>Metazoa</taxon>
        <taxon>Spiralia</taxon>
        <taxon>Lophotrochozoa</taxon>
        <taxon>Mollusca</taxon>
        <taxon>Bivalvia</taxon>
        <taxon>Autobranchia</taxon>
        <taxon>Pteriomorphia</taxon>
        <taxon>Pterioida</taxon>
        <taxon>Pterioidea</taxon>
        <taxon>Pteriidae</taxon>
        <taxon>Pinctada</taxon>
    </lineage>
</organism>
<feature type="transmembrane region" description="Helical" evidence="1">
    <location>
        <begin position="59"/>
        <end position="77"/>
    </location>
</feature>
<proteinExistence type="predicted"/>
<evidence type="ECO:0008006" key="4">
    <source>
        <dbReference type="Google" id="ProtNLM"/>
    </source>
</evidence>
<evidence type="ECO:0000313" key="3">
    <source>
        <dbReference type="Proteomes" id="UP001186944"/>
    </source>
</evidence>
<name>A0AA89CA30_PINIB</name>
<dbReference type="Proteomes" id="UP001186944">
    <property type="component" value="Unassembled WGS sequence"/>
</dbReference>
<dbReference type="AlphaFoldDB" id="A0AA89CA30"/>
<dbReference type="Gene3D" id="1.20.1070.10">
    <property type="entry name" value="Rhodopsin 7-helix transmembrane proteins"/>
    <property type="match status" value="1"/>
</dbReference>
<keyword evidence="3" id="KW-1185">Reference proteome</keyword>
<protein>
    <recommendedName>
        <fullName evidence="4">G-protein coupled receptors family 1 profile domain-containing protein</fullName>
    </recommendedName>
</protein>
<keyword evidence="1" id="KW-0472">Membrane</keyword>
<sequence length="217" mass="25718">ITVFSVDRLLNLEFAMKYQICVTKTKMICICCCLWVFSIGSASLMQYLGPDTDGRLFKIILRSVFLFTFSLANMKVFRISQKHNRNVSDLNSMTASRIFMNQVVLARKVIFITGPHFILFLLCIGMDITLYCKPEMLQEYVWELFLVFINIASSLITPLMYIWRFRECQIQFLLLACVCNSKYWEKLLAERNRLYEPFLEPDFEQITRMKNRMKREI</sequence>
<dbReference type="EMBL" id="VSWD01000005">
    <property type="protein sequence ID" value="KAK3101867.1"/>
    <property type="molecule type" value="Genomic_DNA"/>
</dbReference>
<keyword evidence="1" id="KW-0812">Transmembrane</keyword>
<feature type="transmembrane region" description="Helical" evidence="1">
    <location>
        <begin position="27"/>
        <end position="47"/>
    </location>
</feature>
<reference evidence="2" key="1">
    <citation type="submission" date="2019-08" db="EMBL/GenBank/DDBJ databases">
        <title>The improved chromosome-level genome for the pearl oyster Pinctada fucata martensii using PacBio sequencing and Hi-C.</title>
        <authorList>
            <person name="Zheng Z."/>
        </authorList>
    </citation>
    <scope>NUCLEOTIDE SEQUENCE</scope>
    <source>
        <strain evidence="2">ZZ-2019</strain>
        <tissue evidence="2">Adductor muscle</tissue>
    </source>
</reference>
<feature type="transmembrane region" description="Helical" evidence="1">
    <location>
        <begin position="109"/>
        <end position="128"/>
    </location>
</feature>